<evidence type="ECO:0000313" key="2">
    <source>
        <dbReference type="Proteomes" id="UP001187192"/>
    </source>
</evidence>
<sequence length="264" mass="28670">MSTCAHTYFETWGLENSIEDTLVDALAILESEKQAVKVVVAVSLICKLYYWKPLLAVADDAISESSVRSPLQSPSEDVNLHRAIRRHQSIMISSDGFNKDDHIVSNDGLAILSSGSVEAAAVVTPGLETTTGGRRFGADTSHGDFPVISNDLLSSFALIFLPIFEILLAIRYPGRRFTIMDDDSTISTTMVSHRSWSSSEVAIARRRIIPIHATPQPTRSSWVRRIPTSEMSPGLASPGSNHSICWSSVGLPAVMATELQPGTC</sequence>
<reference evidence="1" key="1">
    <citation type="submission" date="2023-07" db="EMBL/GenBank/DDBJ databases">
        <title>draft genome sequence of fig (Ficus carica).</title>
        <authorList>
            <person name="Takahashi T."/>
            <person name="Nishimura K."/>
        </authorList>
    </citation>
    <scope>NUCLEOTIDE SEQUENCE</scope>
</reference>
<organism evidence="1 2">
    <name type="scientific">Ficus carica</name>
    <name type="common">Common fig</name>
    <dbReference type="NCBI Taxonomy" id="3494"/>
    <lineage>
        <taxon>Eukaryota</taxon>
        <taxon>Viridiplantae</taxon>
        <taxon>Streptophyta</taxon>
        <taxon>Embryophyta</taxon>
        <taxon>Tracheophyta</taxon>
        <taxon>Spermatophyta</taxon>
        <taxon>Magnoliopsida</taxon>
        <taxon>eudicotyledons</taxon>
        <taxon>Gunneridae</taxon>
        <taxon>Pentapetalae</taxon>
        <taxon>rosids</taxon>
        <taxon>fabids</taxon>
        <taxon>Rosales</taxon>
        <taxon>Moraceae</taxon>
        <taxon>Ficeae</taxon>
        <taxon>Ficus</taxon>
    </lineage>
</organism>
<comment type="caution">
    <text evidence="1">The sequence shown here is derived from an EMBL/GenBank/DDBJ whole genome shotgun (WGS) entry which is preliminary data.</text>
</comment>
<name>A0AA88J2U3_FICCA</name>
<dbReference type="EMBL" id="BTGU01000093">
    <property type="protein sequence ID" value="GMN59946.1"/>
    <property type="molecule type" value="Genomic_DNA"/>
</dbReference>
<protein>
    <submittedName>
        <fullName evidence="1">Uncharacterized protein</fullName>
    </submittedName>
</protein>
<dbReference type="Proteomes" id="UP001187192">
    <property type="component" value="Unassembled WGS sequence"/>
</dbReference>
<evidence type="ECO:0000313" key="1">
    <source>
        <dbReference type="EMBL" id="GMN59946.1"/>
    </source>
</evidence>
<gene>
    <name evidence="1" type="ORF">TIFTF001_029045</name>
</gene>
<proteinExistence type="predicted"/>
<keyword evidence="2" id="KW-1185">Reference proteome</keyword>
<accession>A0AA88J2U3</accession>
<dbReference type="AlphaFoldDB" id="A0AA88J2U3"/>